<name>A0ABU6KG30_9BACI</name>
<gene>
    <name evidence="1" type="ORF">QGM71_12230</name>
</gene>
<dbReference type="PROSITE" id="PS51257">
    <property type="entry name" value="PROKAR_LIPOPROTEIN"/>
    <property type="match status" value="1"/>
</dbReference>
<evidence type="ECO:0000313" key="2">
    <source>
        <dbReference type="Proteomes" id="UP001335737"/>
    </source>
</evidence>
<evidence type="ECO:0008006" key="3">
    <source>
        <dbReference type="Google" id="ProtNLM"/>
    </source>
</evidence>
<reference evidence="1 2" key="1">
    <citation type="journal article" date="2024" name="Int. J. Syst. Evol. Microbiol.">
        <title>Virgibacillus tibetensis sp. nov., isolated from salt lake on the Tibetan Plateau of China.</title>
        <authorList>
            <person name="Phurbu D."/>
            <person name="Liu Z.-X."/>
            <person name="Wang R."/>
            <person name="Zheng Y.-Y."/>
            <person name="Liu H.-C."/>
            <person name="Zhou Y.-G."/>
            <person name="Yu Y.-J."/>
            <person name="Li A.-H."/>
        </authorList>
    </citation>
    <scope>NUCLEOTIDE SEQUENCE [LARGE SCALE GENOMIC DNA]</scope>
    <source>
        <strain evidence="1 2">C22-A2</strain>
    </source>
</reference>
<evidence type="ECO:0000313" key="1">
    <source>
        <dbReference type="EMBL" id="MEC5424259.1"/>
    </source>
</evidence>
<keyword evidence="2" id="KW-1185">Reference proteome</keyword>
<dbReference type="Proteomes" id="UP001335737">
    <property type="component" value="Unassembled WGS sequence"/>
</dbReference>
<accession>A0ABU6KG30</accession>
<dbReference type="EMBL" id="JARZFX010000005">
    <property type="protein sequence ID" value="MEC5424259.1"/>
    <property type="molecule type" value="Genomic_DNA"/>
</dbReference>
<sequence>MGAFMKKIIVFLYVFLLLTACSGQEKGELTRVDVKKVNTEGNYEDVVMITDNESIKLLKEAFEHIKWDDKVVNMARKADVKATLFYTFDENMPERLVDYEIWFNENASTATIVSNNENKSYGELDKDNSDTLKNILFK</sequence>
<organism evidence="1 2">
    <name type="scientific">Virgibacillus tibetensis</name>
    <dbReference type="NCBI Taxonomy" id="3042313"/>
    <lineage>
        <taxon>Bacteria</taxon>
        <taxon>Bacillati</taxon>
        <taxon>Bacillota</taxon>
        <taxon>Bacilli</taxon>
        <taxon>Bacillales</taxon>
        <taxon>Bacillaceae</taxon>
        <taxon>Virgibacillus</taxon>
    </lineage>
</organism>
<proteinExistence type="predicted"/>
<protein>
    <recommendedName>
        <fullName evidence="3">Lipoprotein</fullName>
    </recommendedName>
</protein>
<comment type="caution">
    <text evidence="1">The sequence shown here is derived from an EMBL/GenBank/DDBJ whole genome shotgun (WGS) entry which is preliminary data.</text>
</comment>